<feature type="transmembrane region" description="Helical" evidence="6">
    <location>
        <begin position="109"/>
        <end position="129"/>
    </location>
</feature>
<sequence>MTGSFDRDNYDAESARTLEGLAVKSLKDVREASLDPRVTITTRPMNELDEGFLDRIAHHGHHETKSTSSDKEKKEKEYSGTSDESEPIYIEFEPGDKRNPMNFPPTKKWTITALACYFTLLSAATAGAYNMGFPTMTPEIGCTEYQATIGLSLYALGFGLVPLVTASFSEEFGRQALYVVSSLGFMLMYLMIAKAKNIQTILVARFLQGGFGSTGSTMVGGTVADIWAPNHRGLPMALFALTAIGGTGFGPVFAGWIEMNSHLGWRWIQWIQMINASVMFVLIPLVMKETRASIILTRLAKRLRKETGDKRYRARVEDERASLKMLVYISCTRPVYLMFTEPVVASFSLWIGFAWGVLYCMLESISSLFRNIHGFNIGQVGTVFCAMIIGSSLGFLTNFIQERYYQKGFASRGPEARLYSACIAAILFPGGMFIYAWTSFSHVSWVGLAMGVLVFTWSAYVIYLAVFSYLADCYGPFASSALAGQSLCRNIAGFTFPLFTNQMFKAMTYKWASTMFALIATVMIPIPFILFFHGPKIRSRSKFSSMVMESKK</sequence>
<dbReference type="PROSITE" id="PS50850">
    <property type="entry name" value="MFS"/>
    <property type="match status" value="1"/>
</dbReference>
<dbReference type="FunFam" id="1.20.1250.20:FF:000082">
    <property type="entry name" value="MFS multidrug transporter, putative"/>
    <property type="match status" value="1"/>
</dbReference>
<organism evidence="8 9">
    <name type="scientific">Moniliophthora roreri (strain MCA 2997)</name>
    <name type="common">Cocoa frosty pod rot fungus</name>
    <name type="synonym">Crinipellis roreri</name>
    <dbReference type="NCBI Taxonomy" id="1381753"/>
    <lineage>
        <taxon>Eukaryota</taxon>
        <taxon>Fungi</taxon>
        <taxon>Dikarya</taxon>
        <taxon>Basidiomycota</taxon>
        <taxon>Agaricomycotina</taxon>
        <taxon>Agaricomycetes</taxon>
        <taxon>Agaricomycetidae</taxon>
        <taxon>Agaricales</taxon>
        <taxon>Marasmiineae</taxon>
        <taxon>Marasmiaceae</taxon>
        <taxon>Moniliophthora</taxon>
    </lineage>
</organism>
<accession>V2WS54</accession>
<dbReference type="InterPro" id="IPR036259">
    <property type="entry name" value="MFS_trans_sf"/>
</dbReference>
<feature type="transmembrane region" description="Helical" evidence="6">
    <location>
        <begin position="175"/>
        <end position="192"/>
    </location>
</feature>
<name>V2WS54_MONRO</name>
<comment type="subcellular location">
    <subcellularLocation>
        <location evidence="1">Membrane</location>
        <topology evidence="1">Multi-pass membrane protein</topology>
    </subcellularLocation>
</comment>
<dbReference type="KEGG" id="mrr:Moror_15643"/>
<feature type="transmembrane region" description="Helical" evidence="6">
    <location>
        <begin position="149"/>
        <end position="169"/>
    </location>
</feature>
<keyword evidence="9" id="KW-1185">Reference proteome</keyword>
<keyword evidence="4 6" id="KW-0472">Membrane</keyword>
<keyword evidence="3 6" id="KW-1133">Transmembrane helix</keyword>
<protein>
    <submittedName>
        <fullName evidence="8">Drug transporter</fullName>
    </submittedName>
</protein>
<evidence type="ECO:0000256" key="2">
    <source>
        <dbReference type="ARBA" id="ARBA00022692"/>
    </source>
</evidence>
<feature type="transmembrane region" description="Helical" evidence="6">
    <location>
        <begin position="236"/>
        <end position="257"/>
    </location>
</feature>
<feature type="transmembrane region" description="Helical" evidence="6">
    <location>
        <begin position="443"/>
        <end position="470"/>
    </location>
</feature>
<feature type="region of interest" description="Disordered" evidence="5">
    <location>
        <begin position="60"/>
        <end position="87"/>
    </location>
</feature>
<dbReference type="Pfam" id="PF07690">
    <property type="entry name" value="MFS_1"/>
    <property type="match status" value="1"/>
</dbReference>
<dbReference type="Proteomes" id="UP000017559">
    <property type="component" value="Unassembled WGS sequence"/>
</dbReference>
<feature type="domain" description="Major facilitator superfamily (MFS) profile" evidence="7">
    <location>
        <begin position="111"/>
        <end position="538"/>
    </location>
</feature>
<feature type="transmembrane region" description="Helical" evidence="6">
    <location>
        <begin position="269"/>
        <end position="287"/>
    </location>
</feature>
<evidence type="ECO:0000313" key="9">
    <source>
        <dbReference type="Proteomes" id="UP000017559"/>
    </source>
</evidence>
<dbReference type="HOGENOM" id="CLU_008455_0_4_1"/>
<dbReference type="CDD" id="cd17323">
    <property type="entry name" value="MFS_Tpo1_MDR_like"/>
    <property type="match status" value="1"/>
</dbReference>
<gene>
    <name evidence="8" type="ORF">Moror_15643</name>
</gene>
<evidence type="ECO:0000256" key="1">
    <source>
        <dbReference type="ARBA" id="ARBA00004141"/>
    </source>
</evidence>
<dbReference type="AlphaFoldDB" id="V2WS54"/>
<dbReference type="Gene3D" id="1.20.1250.20">
    <property type="entry name" value="MFS general substrate transporter like domains"/>
    <property type="match status" value="1"/>
</dbReference>
<dbReference type="GO" id="GO:0005886">
    <property type="term" value="C:plasma membrane"/>
    <property type="evidence" value="ECO:0007669"/>
    <property type="project" value="TreeGrafter"/>
</dbReference>
<evidence type="ECO:0000256" key="3">
    <source>
        <dbReference type="ARBA" id="ARBA00022989"/>
    </source>
</evidence>
<reference evidence="8 9" key="1">
    <citation type="journal article" date="2014" name="BMC Genomics">
        <title>Genome and secretome analysis of the hemibiotrophic fungal pathogen, Moniliophthora roreri, which causes frosty pod rot disease of cacao: mechanisms of the biotrophic and necrotrophic phases.</title>
        <authorList>
            <person name="Meinhardt L.W."/>
            <person name="Costa G.G.L."/>
            <person name="Thomazella D.P.T."/>
            <person name="Teixeira P.J.P.L."/>
            <person name="Carazzolle M.F."/>
            <person name="Schuster S.C."/>
            <person name="Carlson J.E."/>
            <person name="Guiltinan M.J."/>
            <person name="Mieczkowski P."/>
            <person name="Farmer A."/>
            <person name="Ramaraj T."/>
            <person name="Crozier J."/>
            <person name="Davis R.E."/>
            <person name="Shao J."/>
            <person name="Melnick R.L."/>
            <person name="Pereira G.A.G."/>
            <person name="Bailey B.A."/>
        </authorList>
    </citation>
    <scope>NUCLEOTIDE SEQUENCE [LARGE SCALE GENOMIC DNA]</scope>
    <source>
        <strain evidence="8 9">MCA 2997</strain>
    </source>
</reference>
<feature type="transmembrane region" description="Helical" evidence="6">
    <location>
        <begin position="477"/>
        <end position="499"/>
    </location>
</feature>
<evidence type="ECO:0000256" key="5">
    <source>
        <dbReference type="SAM" id="MobiDB-lite"/>
    </source>
</evidence>
<evidence type="ECO:0000256" key="6">
    <source>
        <dbReference type="SAM" id="Phobius"/>
    </source>
</evidence>
<dbReference type="GO" id="GO:0022857">
    <property type="term" value="F:transmembrane transporter activity"/>
    <property type="evidence" value="ECO:0007669"/>
    <property type="project" value="InterPro"/>
</dbReference>
<dbReference type="PANTHER" id="PTHR23502:SF134">
    <property type="entry name" value="MAJOR FACILITATOR SUPERFAMILY (MFS) PROFILE DOMAIN-CONTAINING PROTEIN-RELATED"/>
    <property type="match status" value="1"/>
</dbReference>
<feature type="transmembrane region" description="Helical" evidence="6">
    <location>
        <begin position="377"/>
        <end position="397"/>
    </location>
</feature>
<keyword evidence="2 6" id="KW-0812">Transmembrane</keyword>
<dbReference type="InterPro" id="IPR011701">
    <property type="entry name" value="MFS"/>
</dbReference>
<proteinExistence type="predicted"/>
<dbReference type="PANTHER" id="PTHR23502">
    <property type="entry name" value="MAJOR FACILITATOR SUPERFAMILY"/>
    <property type="match status" value="1"/>
</dbReference>
<comment type="caution">
    <text evidence="8">The sequence shown here is derived from an EMBL/GenBank/DDBJ whole genome shotgun (WGS) entry which is preliminary data.</text>
</comment>
<feature type="compositionally biased region" description="Basic and acidic residues" evidence="5">
    <location>
        <begin position="60"/>
        <end position="78"/>
    </location>
</feature>
<evidence type="ECO:0000313" key="8">
    <source>
        <dbReference type="EMBL" id="ESK83376.1"/>
    </source>
</evidence>
<dbReference type="SUPFAM" id="SSF103473">
    <property type="entry name" value="MFS general substrate transporter"/>
    <property type="match status" value="1"/>
</dbReference>
<dbReference type="InterPro" id="IPR020846">
    <property type="entry name" value="MFS_dom"/>
</dbReference>
<dbReference type="EMBL" id="AWSO01001558">
    <property type="protein sequence ID" value="ESK83376.1"/>
    <property type="molecule type" value="Genomic_DNA"/>
</dbReference>
<evidence type="ECO:0000259" key="7">
    <source>
        <dbReference type="PROSITE" id="PS50850"/>
    </source>
</evidence>
<feature type="transmembrane region" description="Helical" evidence="6">
    <location>
        <begin position="418"/>
        <end position="437"/>
    </location>
</feature>
<feature type="transmembrane region" description="Helical" evidence="6">
    <location>
        <begin position="335"/>
        <end position="357"/>
    </location>
</feature>
<feature type="transmembrane region" description="Helical" evidence="6">
    <location>
        <begin position="511"/>
        <end position="532"/>
    </location>
</feature>
<dbReference type="OrthoDB" id="5376138at2759"/>
<evidence type="ECO:0000256" key="4">
    <source>
        <dbReference type="ARBA" id="ARBA00023136"/>
    </source>
</evidence>